<dbReference type="PANTHER" id="PTHR35735:SF5">
    <property type="entry name" value="PROTEIN NIM1-INTERACTING 2"/>
    <property type="match status" value="1"/>
</dbReference>
<feature type="compositionally biased region" description="Basic and acidic residues" evidence="1">
    <location>
        <begin position="9"/>
        <end position="23"/>
    </location>
</feature>
<feature type="compositionally biased region" description="Acidic residues" evidence="1">
    <location>
        <begin position="24"/>
        <end position="37"/>
    </location>
</feature>
<dbReference type="Proteomes" id="UP001415857">
    <property type="component" value="Unassembled WGS sequence"/>
</dbReference>
<keyword evidence="3" id="KW-1185">Reference proteome</keyword>
<proteinExistence type="predicted"/>
<sequence length="125" mass="13819">MEAGKRKRAEQGEVEVGRKMVREGEEEEGEAPPPTEEEVEEFFAILRRMHDAVKYFEKGNADGRRLKGRWRTALEADAVEEVVVEGVKVSSHNEAAVVVKRGGERVGESRVLDLNAAPEGDSNSA</sequence>
<feature type="region of interest" description="Disordered" evidence="1">
    <location>
        <begin position="1"/>
        <end position="37"/>
    </location>
</feature>
<dbReference type="PANTHER" id="PTHR35735">
    <property type="entry name" value="PROTEIN NIM1-INTERACTING 2"/>
    <property type="match status" value="1"/>
</dbReference>
<dbReference type="InterPro" id="IPR034577">
    <property type="entry name" value="NIMIN-2"/>
</dbReference>
<reference evidence="2 3" key="1">
    <citation type="journal article" date="2024" name="Plant J.">
        <title>Genome sequences and population genomics reveal climatic adaptation and genomic divergence between two closely related sweetgum species.</title>
        <authorList>
            <person name="Xu W.Q."/>
            <person name="Ren C.Q."/>
            <person name="Zhang X.Y."/>
            <person name="Comes H.P."/>
            <person name="Liu X.H."/>
            <person name="Li Y.G."/>
            <person name="Kettle C.J."/>
            <person name="Jalonen R."/>
            <person name="Gaisberger H."/>
            <person name="Ma Y.Z."/>
            <person name="Qiu Y.X."/>
        </authorList>
    </citation>
    <scope>NUCLEOTIDE SEQUENCE [LARGE SCALE GENOMIC DNA]</scope>
    <source>
        <strain evidence="2">Hangzhou</strain>
    </source>
</reference>
<dbReference type="EMBL" id="JBBPBK010000009">
    <property type="protein sequence ID" value="KAK9278109.1"/>
    <property type="molecule type" value="Genomic_DNA"/>
</dbReference>
<accession>A0AAP0WSQ1</accession>
<organism evidence="2 3">
    <name type="scientific">Liquidambar formosana</name>
    <name type="common">Formosan gum</name>
    <dbReference type="NCBI Taxonomy" id="63359"/>
    <lineage>
        <taxon>Eukaryota</taxon>
        <taxon>Viridiplantae</taxon>
        <taxon>Streptophyta</taxon>
        <taxon>Embryophyta</taxon>
        <taxon>Tracheophyta</taxon>
        <taxon>Spermatophyta</taxon>
        <taxon>Magnoliopsida</taxon>
        <taxon>eudicotyledons</taxon>
        <taxon>Gunneridae</taxon>
        <taxon>Pentapetalae</taxon>
        <taxon>Saxifragales</taxon>
        <taxon>Altingiaceae</taxon>
        <taxon>Liquidambar</taxon>
    </lineage>
</organism>
<comment type="caution">
    <text evidence="2">The sequence shown here is derived from an EMBL/GenBank/DDBJ whole genome shotgun (WGS) entry which is preliminary data.</text>
</comment>
<evidence type="ECO:0000313" key="2">
    <source>
        <dbReference type="EMBL" id="KAK9278109.1"/>
    </source>
</evidence>
<protein>
    <submittedName>
        <fullName evidence="2">Uncharacterized protein</fullName>
    </submittedName>
</protein>
<name>A0AAP0WSQ1_LIQFO</name>
<evidence type="ECO:0000313" key="3">
    <source>
        <dbReference type="Proteomes" id="UP001415857"/>
    </source>
</evidence>
<gene>
    <name evidence="2" type="ORF">L1049_027667</name>
</gene>
<dbReference type="AlphaFoldDB" id="A0AAP0WSQ1"/>
<dbReference type="GO" id="GO:0010112">
    <property type="term" value="P:regulation of systemic acquired resistance"/>
    <property type="evidence" value="ECO:0007669"/>
    <property type="project" value="InterPro"/>
</dbReference>
<evidence type="ECO:0000256" key="1">
    <source>
        <dbReference type="SAM" id="MobiDB-lite"/>
    </source>
</evidence>